<feature type="compositionally biased region" description="Polar residues" evidence="1">
    <location>
        <begin position="180"/>
        <end position="215"/>
    </location>
</feature>
<feature type="compositionally biased region" description="Basic residues" evidence="1">
    <location>
        <begin position="233"/>
        <end position="244"/>
    </location>
</feature>
<evidence type="ECO:0000313" key="3">
    <source>
        <dbReference type="Proteomes" id="UP000765509"/>
    </source>
</evidence>
<sequence>MAARARERGTVKALSQQRSRHPLPLRGIENHETLLQYKKPLLPKGTNQRTEKAFTEPEDLEEETLYTVLDGKTLRKSYPPCHLLSNSPGTSKQRTGKTWIKFFSSTNSSKIYFNGAWTTRGFDLASHWVELGASFQKICLKEIDFKDLMIITKGWNSTRQFRILEVRANRIRENQATIQALEEQPTQTGHNQIPSGSQGIDQTSCPVASNHSGINRSVAKSHHSSQYQEVSRRRQGYKGKKRPPSTKQRESQNQCPESVGFGERSTQEPEVAVHNSRISSPINRNIPPLRLKIMLSHLRVT</sequence>
<reference evidence="2" key="1">
    <citation type="submission" date="2021-03" db="EMBL/GenBank/DDBJ databases">
        <title>Draft genome sequence of rust myrtle Austropuccinia psidii MF-1, a brazilian biotype.</title>
        <authorList>
            <person name="Quecine M.C."/>
            <person name="Pachon D.M.R."/>
            <person name="Bonatelli M.L."/>
            <person name="Correr F.H."/>
            <person name="Franceschini L.M."/>
            <person name="Leite T.F."/>
            <person name="Margarido G.R.A."/>
            <person name="Almeida C.A."/>
            <person name="Ferrarezi J.A."/>
            <person name="Labate C.A."/>
        </authorList>
    </citation>
    <scope>NUCLEOTIDE SEQUENCE</scope>
    <source>
        <strain evidence="2">MF-1</strain>
    </source>
</reference>
<evidence type="ECO:0000256" key="1">
    <source>
        <dbReference type="SAM" id="MobiDB-lite"/>
    </source>
</evidence>
<gene>
    <name evidence="2" type="ORF">O181_032946</name>
</gene>
<dbReference type="Proteomes" id="UP000765509">
    <property type="component" value="Unassembled WGS sequence"/>
</dbReference>
<evidence type="ECO:0000313" key="2">
    <source>
        <dbReference type="EMBL" id="MBW0493231.1"/>
    </source>
</evidence>
<comment type="caution">
    <text evidence="2">The sequence shown here is derived from an EMBL/GenBank/DDBJ whole genome shotgun (WGS) entry which is preliminary data.</text>
</comment>
<dbReference type="EMBL" id="AVOT02011972">
    <property type="protein sequence ID" value="MBW0493231.1"/>
    <property type="molecule type" value="Genomic_DNA"/>
</dbReference>
<organism evidence="2 3">
    <name type="scientific">Austropuccinia psidii MF-1</name>
    <dbReference type="NCBI Taxonomy" id="1389203"/>
    <lineage>
        <taxon>Eukaryota</taxon>
        <taxon>Fungi</taxon>
        <taxon>Dikarya</taxon>
        <taxon>Basidiomycota</taxon>
        <taxon>Pucciniomycotina</taxon>
        <taxon>Pucciniomycetes</taxon>
        <taxon>Pucciniales</taxon>
        <taxon>Sphaerophragmiaceae</taxon>
        <taxon>Austropuccinia</taxon>
    </lineage>
</organism>
<name>A0A9Q3CXT0_9BASI</name>
<feature type="region of interest" description="Disordered" evidence="1">
    <location>
        <begin position="180"/>
        <end position="274"/>
    </location>
</feature>
<protein>
    <submittedName>
        <fullName evidence="2">Uncharacterized protein</fullName>
    </submittedName>
</protein>
<accession>A0A9Q3CXT0</accession>
<feature type="region of interest" description="Disordered" evidence="1">
    <location>
        <begin position="1"/>
        <end position="23"/>
    </location>
</feature>
<dbReference type="AlphaFoldDB" id="A0A9Q3CXT0"/>
<proteinExistence type="predicted"/>
<feature type="compositionally biased region" description="Basic and acidic residues" evidence="1">
    <location>
        <begin position="1"/>
        <end position="10"/>
    </location>
</feature>
<keyword evidence="3" id="KW-1185">Reference proteome</keyword>